<evidence type="ECO:0000256" key="3">
    <source>
        <dbReference type="ARBA" id="ARBA00022963"/>
    </source>
</evidence>
<dbReference type="KEGG" id="ypac:CEW88_05475"/>
<dbReference type="GO" id="GO:0016853">
    <property type="term" value="F:isomerase activity"/>
    <property type="evidence" value="ECO:0007669"/>
    <property type="project" value="UniProtKB-KW"/>
</dbReference>
<evidence type="ECO:0000313" key="10">
    <source>
        <dbReference type="Proteomes" id="UP000244915"/>
    </source>
</evidence>
<dbReference type="InterPro" id="IPR029045">
    <property type="entry name" value="ClpP/crotonase-like_dom_sf"/>
</dbReference>
<dbReference type="GO" id="GO:0016616">
    <property type="term" value="F:oxidoreductase activity, acting on the CH-OH group of donors, NAD or NADP as acceptor"/>
    <property type="evidence" value="ECO:0007669"/>
    <property type="project" value="InterPro"/>
</dbReference>
<evidence type="ECO:0000256" key="7">
    <source>
        <dbReference type="ARBA" id="ARBA00023268"/>
    </source>
</evidence>
<keyword evidence="6" id="KW-0456">Lyase</keyword>
<evidence type="ECO:0000256" key="5">
    <source>
        <dbReference type="ARBA" id="ARBA00023235"/>
    </source>
</evidence>
<proteinExistence type="predicted"/>
<comment type="subunit">
    <text evidence="2">Monomer.</text>
</comment>
<evidence type="ECO:0000256" key="4">
    <source>
        <dbReference type="ARBA" id="ARBA00023140"/>
    </source>
</evidence>
<dbReference type="GO" id="GO:0004300">
    <property type="term" value="F:enoyl-CoA hydratase activity"/>
    <property type="evidence" value="ECO:0007669"/>
    <property type="project" value="UniProtKB-ARBA"/>
</dbReference>
<dbReference type="Gene3D" id="1.10.1040.50">
    <property type="match status" value="1"/>
</dbReference>
<keyword evidence="7" id="KW-0511">Multifunctional enzyme</keyword>
<dbReference type="GO" id="GO:0016042">
    <property type="term" value="P:lipid catabolic process"/>
    <property type="evidence" value="ECO:0007669"/>
    <property type="project" value="UniProtKB-KW"/>
</dbReference>
<evidence type="ECO:0000256" key="1">
    <source>
        <dbReference type="ARBA" id="ARBA00004275"/>
    </source>
</evidence>
<dbReference type="EMBL" id="CP022189">
    <property type="protein sequence ID" value="AWI83161.1"/>
    <property type="molecule type" value="Genomic_DNA"/>
</dbReference>
<dbReference type="PANTHER" id="PTHR23309">
    <property type="entry name" value="3-HYDROXYACYL-COA DEHYROGENASE"/>
    <property type="match status" value="1"/>
</dbReference>
<keyword evidence="4" id="KW-0576">Peroxisome</keyword>
<dbReference type="PANTHER" id="PTHR23309:SF49">
    <property type="entry name" value="PEROXISOMAL BIFUNCTIONAL ENZYME"/>
    <property type="match status" value="1"/>
</dbReference>
<sequence>MPQGMTKGTGCGALALAPAGKWKGGQMAQAAGAVEVRIGEGIVWVVMTGDAANRLTPELRGALLTELARAEADPAVACIVLQGAGACFSEGDDPTELEGPHATPDPATLCRRVEGCAKPVIAAMHGAALGTGAELALAAHYRIAAPGTRFGLPNVALGLTPAAGASQRLPRLVGAGPALDLMLSGQAIALEAAPAGLIDHLARGPIEEETRAFCAELRAEGLGPRPAAQRREGFAAPLAYQQAVAARRAKVAGSGNPAPPEIVAAVEAAQLLPFAGGLEFEADAYDTCRETEASAALRAVAAAERAAASAMTPARRAPHRVAVLGEGPLALPLVQALLPVAAGVDWGCDAPDVLHDGVIALHRRLEAARQGGSISEEVVEERLSRLRVGAPADMARSAGCILLAGPGQREVAAPAGVSRLVAYPGRVREVGLRFAPAPLGARLVEVIAGPEAQVEQIAEAEALAQQMGCLAIRVRSGGESVGGRLFDAWCRAADALVDMGQSPEAIDAACRDWGWRRGPFLRRDQMGLLRLGAQTRAEGAVNWASALAESGRMGRENGAGFYDWTEVGVPLASAEVDALVVARRPAAPALPADMLRLLLIGAMANEGARMLATGMLRRASDLDLVALEVLEMPRWRGGPMLAALRMGARAVREALASVAHPDRAFWAPHPLWDDLVTTGGADWPQR</sequence>
<keyword evidence="3" id="KW-0442">Lipid degradation</keyword>
<dbReference type="InterPro" id="IPR006108">
    <property type="entry name" value="3HC_DH_C"/>
</dbReference>
<keyword evidence="3" id="KW-0443">Lipid metabolism</keyword>
<gene>
    <name evidence="9" type="ORF">CEW88_05475</name>
</gene>
<accession>A0A2U8HBK4</accession>
<evidence type="ECO:0000256" key="2">
    <source>
        <dbReference type="ARBA" id="ARBA00011245"/>
    </source>
</evidence>
<dbReference type="Pfam" id="PF00725">
    <property type="entry name" value="3HCDH"/>
    <property type="match status" value="1"/>
</dbReference>
<keyword evidence="5" id="KW-0413">Isomerase</keyword>
<name>A0A2U8HBK4_9RHOB</name>
<dbReference type="InterPro" id="IPR008927">
    <property type="entry name" value="6-PGluconate_DH-like_C_sf"/>
</dbReference>
<evidence type="ECO:0000313" key="9">
    <source>
        <dbReference type="EMBL" id="AWI83161.1"/>
    </source>
</evidence>
<dbReference type="Pfam" id="PF00378">
    <property type="entry name" value="ECH_1"/>
    <property type="match status" value="1"/>
</dbReference>
<dbReference type="SUPFAM" id="SSF52096">
    <property type="entry name" value="ClpP/crotonase"/>
    <property type="match status" value="1"/>
</dbReference>
<reference evidence="9 10" key="1">
    <citation type="submission" date="2017-06" db="EMBL/GenBank/DDBJ databases">
        <title>Yangia sp. YSBP01 complete genome sequence.</title>
        <authorList>
            <person name="Woo J.-H."/>
            <person name="Kim H.-S."/>
        </authorList>
    </citation>
    <scope>NUCLEOTIDE SEQUENCE [LARGE SCALE GENOMIC DNA]</scope>
    <source>
        <strain evidence="9 10">YSBP01</strain>
    </source>
</reference>
<dbReference type="InterPro" id="IPR001753">
    <property type="entry name" value="Enoyl-CoA_hydra/iso"/>
</dbReference>
<dbReference type="SUPFAM" id="SSF48179">
    <property type="entry name" value="6-phosphogluconate dehydrogenase C-terminal domain-like"/>
    <property type="match status" value="2"/>
</dbReference>
<evidence type="ECO:0000256" key="6">
    <source>
        <dbReference type="ARBA" id="ARBA00023239"/>
    </source>
</evidence>
<dbReference type="Proteomes" id="UP000244915">
    <property type="component" value="Chromosome 1"/>
</dbReference>
<dbReference type="CDD" id="cd06558">
    <property type="entry name" value="crotonase-like"/>
    <property type="match status" value="1"/>
</dbReference>
<comment type="subcellular location">
    <subcellularLocation>
        <location evidence="1">Peroxisome</location>
    </subcellularLocation>
</comment>
<dbReference type="Gene3D" id="3.90.226.10">
    <property type="entry name" value="2-enoyl-CoA Hydratase, Chain A, domain 1"/>
    <property type="match status" value="1"/>
</dbReference>
<evidence type="ECO:0000259" key="8">
    <source>
        <dbReference type="Pfam" id="PF00725"/>
    </source>
</evidence>
<dbReference type="GO" id="GO:0006631">
    <property type="term" value="P:fatty acid metabolic process"/>
    <property type="evidence" value="ECO:0007669"/>
    <property type="project" value="InterPro"/>
</dbReference>
<feature type="domain" description="3-hydroxyacyl-CoA dehydrogenase C-terminal" evidence="8">
    <location>
        <begin position="483"/>
        <end position="564"/>
    </location>
</feature>
<organism evidence="9 10">
    <name type="scientific">Alloyangia pacifica</name>
    <dbReference type="NCBI Taxonomy" id="311180"/>
    <lineage>
        <taxon>Bacteria</taxon>
        <taxon>Pseudomonadati</taxon>
        <taxon>Pseudomonadota</taxon>
        <taxon>Alphaproteobacteria</taxon>
        <taxon>Rhodobacterales</taxon>
        <taxon>Roseobacteraceae</taxon>
        <taxon>Alloyangia</taxon>
    </lineage>
</organism>
<protein>
    <submittedName>
        <fullName evidence="9">Enoyl-CoA hydratase</fullName>
    </submittedName>
</protein>
<dbReference type="AlphaFoldDB" id="A0A2U8HBK4"/>